<dbReference type="Pfam" id="PF00023">
    <property type="entry name" value="Ank"/>
    <property type="match status" value="2"/>
</dbReference>
<keyword evidence="4" id="KW-0175">Coiled coil</keyword>
<dbReference type="EMBL" id="BLQM01000433">
    <property type="protein sequence ID" value="GMH89576.1"/>
    <property type="molecule type" value="Genomic_DNA"/>
</dbReference>
<feature type="coiled-coil region" evidence="4">
    <location>
        <begin position="262"/>
        <end position="289"/>
    </location>
</feature>
<dbReference type="AlphaFoldDB" id="A0A9W7BEI2"/>
<evidence type="ECO:0000256" key="3">
    <source>
        <dbReference type="PROSITE-ProRule" id="PRU00023"/>
    </source>
</evidence>
<evidence type="ECO:0000313" key="7">
    <source>
        <dbReference type="Proteomes" id="UP001162640"/>
    </source>
</evidence>
<proteinExistence type="predicted"/>
<dbReference type="Pfam" id="PF12796">
    <property type="entry name" value="Ank_2"/>
    <property type="match status" value="1"/>
</dbReference>
<evidence type="ECO:0000256" key="2">
    <source>
        <dbReference type="ARBA" id="ARBA00023043"/>
    </source>
</evidence>
<feature type="repeat" description="ANK" evidence="3">
    <location>
        <begin position="395"/>
        <end position="427"/>
    </location>
</feature>
<evidence type="ECO:0000313" key="6">
    <source>
        <dbReference type="EMBL" id="GMH89576.1"/>
    </source>
</evidence>
<evidence type="ECO:0000256" key="1">
    <source>
        <dbReference type="ARBA" id="ARBA00022737"/>
    </source>
</evidence>
<dbReference type="Proteomes" id="UP001162640">
    <property type="component" value="Unassembled WGS sequence"/>
</dbReference>
<name>A0A9W7BEI2_9STRA</name>
<keyword evidence="2 3" id="KW-0040">ANK repeat</keyword>
<dbReference type="PANTHER" id="PTHR24171:SF8">
    <property type="entry name" value="BRCA1-ASSOCIATED RING DOMAIN PROTEIN 1"/>
    <property type="match status" value="1"/>
</dbReference>
<feature type="repeat" description="ANK" evidence="3">
    <location>
        <begin position="428"/>
        <end position="460"/>
    </location>
</feature>
<dbReference type="SMART" id="SM00248">
    <property type="entry name" value="ANK"/>
    <property type="match status" value="5"/>
</dbReference>
<dbReference type="GO" id="GO:0085020">
    <property type="term" value="P:protein K6-linked ubiquitination"/>
    <property type="evidence" value="ECO:0007669"/>
    <property type="project" value="TreeGrafter"/>
</dbReference>
<evidence type="ECO:0000256" key="5">
    <source>
        <dbReference type="SAM" id="MobiDB-lite"/>
    </source>
</evidence>
<protein>
    <submittedName>
        <fullName evidence="6">Uncharacterized protein</fullName>
    </submittedName>
</protein>
<organism evidence="6 7">
    <name type="scientific">Triparma laevis f. inornata</name>
    <dbReference type="NCBI Taxonomy" id="1714386"/>
    <lineage>
        <taxon>Eukaryota</taxon>
        <taxon>Sar</taxon>
        <taxon>Stramenopiles</taxon>
        <taxon>Ochrophyta</taxon>
        <taxon>Bolidophyceae</taxon>
        <taxon>Parmales</taxon>
        <taxon>Triparmaceae</taxon>
        <taxon>Triparma</taxon>
    </lineage>
</organism>
<dbReference type="GO" id="GO:0004842">
    <property type="term" value="F:ubiquitin-protein transferase activity"/>
    <property type="evidence" value="ECO:0007669"/>
    <property type="project" value="TreeGrafter"/>
</dbReference>
<dbReference type="PROSITE" id="PS50297">
    <property type="entry name" value="ANK_REP_REGION"/>
    <property type="match status" value="3"/>
</dbReference>
<feature type="compositionally biased region" description="Low complexity" evidence="5">
    <location>
        <begin position="1"/>
        <end position="19"/>
    </location>
</feature>
<dbReference type="InterPro" id="IPR002110">
    <property type="entry name" value="Ankyrin_rpt"/>
</dbReference>
<keyword evidence="1" id="KW-0677">Repeat</keyword>
<accession>A0A9W7BEI2</accession>
<dbReference type="PANTHER" id="PTHR24171">
    <property type="entry name" value="ANKYRIN REPEAT DOMAIN-CONTAINING PROTEIN 39-RELATED"/>
    <property type="match status" value="1"/>
</dbReference>
<reference evidence="7" key="1">
    <citation type="journal article" date="2023" name="Commun. Biol.">
        <title>Genome analysis of Parmales, the sister group of diatoms, reveals the evolutionary specialization of diatoms from phago-mixotrophs to photoautotrophs.</title>
        <authorList>
            <person name="Ban H."/>
            <person name="Sato S."/>
            <person name="Yoshikawa S."/>
            <person name="Yamada K."/>
            <person name="Nakamura Y."/>
            <person name="Ichinomiya M."/>
            <person name="Sato N."/>
            <person name="Blanc-Mathieu R."/>
            <person name="Endo H."/>
            <person name="Kuwata A."/>
            <person name="Ogata H."/>
        </authorList>
    </citation>
    <scope>NUCLEOTIDE SEQUENCE [LARGE SCALE GENOMIC DNA]</scope>
</reference>
<comment type="caution">
    <text evidence="6">The sequence shown here is derived from an EMBL/GenBank/DDBJ whole genome shotgun (WGS) entry which is preliminary data.</text>
</comment>
<dbReference type="PROSITE" id="PS50088">
    <property type="entry name" value="ANK_REPEAT"/>
    <property type="match status" value="3"/>
</dbReference>
<feature type="region of interest" description="Disordered" evidence="5">
    <location>
        <begin position="1"/>
        <end position="31"/>
    </location>
</feature>
<dbReference type="SUPFAM" id="SSF48403">
    <property type="entry name" value="Ankyrin repeat"/>
    <property type="match status" value="1"/>
</dbReference>
<sequence>MFKALKGKAASALDAAQSGSGSGGNAKREAELEAKVVSLEKELEKKNEAIKKTQMKMKKLEETEQRLLGDLQKKEAELSRNSKQLEKFKAEGAGASAALEDQMSEVIKRAETSELQMNQSYEKMEQMELETGKIRETLKKQTDLANASTELQKQLNKQMNAIGDQESKLEVAERKVMNAKYLSESHEQISFESQMRLFASENKATECDRRLQRSLERYASLEHDLQVEKLTGKCQEGRGNIKETEQSIRECYSDPLLKVPAGTAKRRQLKKYEEQLKKLRAQQKSQSEFLCQLTNIGDSYELLRTASNNNDIETVKRLLKQGCSCNVPDETGFSAFKYACGKGHMDIIRLFLDQGDIQDEDGRMTSLILSAKNSHDNVVRLLLKRGADIEGKDQVGRTALHVACDNNNRSTAQELLDLGAYVNAVDKKGNSSLHYCAQKNFAPIARLLLDRGIDTEILNVDTLTASKVRW</sequence>
<dbReference type="InterPro" id="IPR036770">
    <property type="entry name" value="Ankyrin_rpt-contain_sf"/>
</dbReference>
<evidence type="ECO:0000256" key="4">
    <source>
        <dbReference type="SAM" id="Coils"/>
    </source>
</evidence>
<dbReference type="Gene3D" id="1.25.40.20">
    <property type="entry name" value="Ankyrin repeat-containing domain"/>
    <property type="match status" value="1"/>
</dbReference>
<gene>
    <name evidence="6" type="ORF">TL16_g11498</name>
</gene>
<feature type="repeat" description="ANK" evidence="3">
    <location>
        <begin position="362"/>
        <end position="394"/>
    </location>
</feature>